<keyword evidence="2" id="KW-1185">Reference proteome</keyword>
<dbReference type="EMBL" id="JBFAQK010000034">
    <property type="protein sequence ID" value="MEV4683571.1"/>
    <property type="molecule type" value="Genomic_DNA"/>
</dbReference>
<gene>
    <name evidence="1" type="ORF">AB0K36_22615</name>
</gene>
<organism evidence="1 2">
    <name type="scientific">Streptomyces kurssanovii</name>
    <dbReference type="NCBI Taxonomy" id="67312"/>
    <lineage>
        <taxon>Bacteria</taxon>
        <taxon>Bacillati</taxon>
        <taxon>Actinomycetota</taxon>
        <taxon>Actinomycetes</taxon>
        <taxon>Kitasatosporales</taxon>
        <taxon>Streptomycetaceae</taxon>
        <taxon>Streptomyces</taxon>
    </lineage>
</organism>
<evidence type="ECO:0000313" key="1">
    <source>
        <dbReference type="EMBL" id="MEV4683571.1"/>
    </source>
</evidence>
<protein>
    <submittedName>
        <fullName evidence="1">Uncharacterized protein</fullName>
    </submittedName>
</protein>
<evidence type="ECO:0000313" key="2">
    <source>
        <dbReference type="Proteomes" id="UP001552521"/>
    </source>
</evidence>
<name>A0ABV3HYB7_9ACTN</name>
<dbReference type="Proteomes" id="UP001552521">
    <property type="component" value="Unassembled WGS sequence"/>
</dbReference>
<accession>A0ABV3HYB7</accession>
<dbReference type="RefSeq" id="WP_364597261.1">
    <property type="nucleotide sequence ID" value="NZ_JBFAQK010000034.1"/>
</dbReference>
<sequence>MADMEYRGIHQTALTPADAAEFARMLHDAPGPHLGRAPVPVLVHEPDTTPAGRRRALQGVYDAIVARIGEPTLYGGSAEGPSVRWRDGRRIVLLAGDRRQVGLSVHDTLTLEGEERRAFEWGGAWSGGEPYDPAFLPYVWQLDRSGPGERPTSRQGGRPAADLAQFQYGLQLLLAAWVEQLPVQVGTDWASFCLTSAVDRGRQLLVSYSLEDGLQASIDDRDGENNEDRARTMLARGWQSRDRGWWQTDFPDPRPEDAADLAALVVTELCARGTRAPEELRARDVSCKDRGELWLPGLGVRH</sequence>
<comment type="caution">
    <text evidence="1">The sequence shown here is derived from an EMBL/GenBank/DDBJ whole genome shotgun (WGS) entry which is preliminary data.</text>
</comment>
<proteinExistence type="predicted"/>
<reference evidence="1 2" key="1">
    <citation type="submission" date="2024-06" db="EMBL/GenBank/DDBJ databases">
        <title>The Natural Products Discovery Center: Release of the First 8490 Sequenced Strains for Exploring Actinobacteria Biosynthetic Diversity.</title>
        <authorList>
            <person name="Kalkreuter E."/>
            <person name="Kautsar S.A."/>
            <person name="Yang D."/>
            <person name="Bader C.D."/>
            <person name="Teijaro C.N."/>
            <person name="Fluegel L."/>
            <person name="Davis C.M."/>
            <person name="Simpson J.R."/>
            <person name="Lauterbach L."/>
            <person name="Steele A.D."/>
            <person name="Gui C."/>
            <person name="Meng S."/>
            <person name="Li G."/>
            <person name="Viehrig K."/>
            <person name="Ye F."/>
            <person name="Su P."/>
            <person name="Kiefer A.F."/>
            <person name="Nichols A."/>
            <person name="Cepeda A.J."/>
            <person name="Yan W."/>
            <person name="Fan B."/>
            <person name="Jiang Y."/>
            <person name="Adhikari A."/>
            <person name="Zheng C.-J."/>
            <person name="Schuster L."/>
            <person name="Cowan T.M."/>
            <person name="Smanski M.J."/>
            <person name="Chevrette M.G."/>
            <person name="De Carvalho L.P.S."/>
            <person name="Shen B."/>
        </authorList>
    </citation>
    <scope>NUCLEOTIDE SEQUENCE [LARGE SCALE GENOMIC DNA]</scope>
    <source>
        <strain evidence="1 2">NPDC049344</strain>
    </source>
</reference>